<gene>
    <name evidence="5" type="ORF">IDH41_20595</name>
</gene>
<comment type="caution">
    <text evidence="5">The sequence shown here is derived from an EMBL/GenBank/DDBJ whole genome shotgun (WGS) entry which is preliminary data.</text>
</comment>
<keyword evidence="6" id="KW-1185">Reference proteome</keyword>
<feature type="chain" id="PRO_5036896733" evidence="3">
    <location>
        <begin position="38"/>
        <end position="816"/>
    </location>
</feature>
<dbReference type="Proteomes" id="UP000632125">
    <property type="component" value="Unassembled WGS sequence"/>
</dbReference>
<feature type="domain" description="LamG-like jellyroll fold" evidence="4">
    <location>
        <begin position="676"/>
        <end position="806"/>
    </location>
</feature>
<evidence type="ECO:0000313" key="6">
    <source>
        <dbReference type="Proteomes" id="UP000632125"/>
    </source>
</evidence>
<dbReference type="Gene3D" id="2.60.120.200">
    <property type="match status" value="1"/>
</dbReference>
<keyword evidence="1 3" id="KW-0732">Signal</keyword>
<dbReference type="InterPro" id="IPR006558">
    <property type="entry name" value="LamG-like"/>
</dbReference>
<protein>
    <submittedName>
        <fullName evidence="5">LamG domain-containing protein</fullName>
    </submittedName>
</protein>
<dbReference type="InterPro" id="IPR013320">
    <property type="entry name" value="ConA-like_dom_sf"/>
</dbReference>
<name>A0A927CMZ0_9BACL</name>
<proteinExistence type="predicted"/>
<keyword evidence="2" id="KW-1015">Disulfide bond</keyword>
<evidence type="ECO:0000259" key="4">
    <source>
        <dbReference type="SMART" id="SM00560"/>
    </source>
</evidence>
<feature type="signal peptide" evidence="3">
    <location>
        <begin position="1"/>
        <end position="37"/>
    </location>
</feature>
<dbReference type="AlphaFoldDB" id="A0A927CMZ0"/>
<accession>A0A927CMZ0</accession>
<dbReference type="Pfam" id="PF13385">
    <property type="entry name" value="Laminin_G_3"/>
    <property type="match status" value="1"/>
</dbReference>
<evidence type="ECO:0000313" key="5">
    <source>
        <dbReference type="EMBL" id="MBD2870989.1"/>
    </source>
</evidence>
<organism evidence="5 6">
    <name type="scientific">Paenibacillus arenilitoris</name>
    <dbReference type="NCBI Taxonomy" id="2772299"/>
    <lineage>
        <taxon>Bacteria</taxon>
        <taxon>Bacillati</taxon>
        <taxon>Bacillota</taxon>
        <taxon>Bacilli</taxon>
        <taxon>Bacillales</taxon>
        <taxon>Paenibacillaceae</taxon>
        <taxon>Paenibacillus</taxon>
    </lineage>
</organism>
<dbReference type="SUPFAM" id="SSF49899">
    <property type="entry name" value="Concanavalin A-like lectins/glucanases"/>
    <property type="match status" value="1"/>
</dbReference>
<evidence type="ECO:0000256" key="3">
    <source>
        <dbReference type="SAM" id="SignalP"/>
    </source>
</evidence>
<dbReference type="EMBL" id="JACXIY010000025">
    <property type="protein sequence ID" value="MBD2870989.1"/>
    <property type="molecule type" value="Genomic_DNA"/>
</dbReference>
<reference evidence="5" key="1">
    <citation type="submission" date="2020-09" db="EMBL/GenBank/DDBJ databases">
        <title>A novel bacterium of genus Paenibacillus, isolated from South China Sea.</title>
        <authorList>
            <person name="Huang H."/>
            <person name="Mo K."/>
            <person name="Hu Y."/>
        </authorList>
    </citation>
    <scope>NUCLEOTIDE SEQUENCE</scope>
    <source>
        <strain evidence="5">IB182493</strain>
    </source>
</reference>
<dbReference type="SMART" id="SM00560">
    <property type="entry name" value="LamGL"/>
    <property type="match status" value="1"/>
</dbReference>
<evidence type="ECO:0000256" key="1">
    <source>
        <dbReference type="ARBA" id="ARBA00022729"/>
    </source>
</evidence>
<sequence length="816" mass="89344">MLQKNRKTSRLPLGRLILSLCLMLQAVPFFPAPAAHAAADTFEERAAQLLHAFAAATPDSFHNHVFFYAQARFATNTDVSTALAWVDSLNNGSHPGAMFYYLNDIETYLKFGHFYSEQLKAKVKADLTTGAGVTYYTSNGTTENHKLMYKTAGYLVAQTWPDWSNAASELAGNKAELEQIMDQYVHKGLAEYDSPSYNAITVNCFMLLAEFVQDPELKRKARMTLEWVLANTGAEWSGGYSISSTLRVYPVSVTPQEGAASTIQNWLLWGGRTPSYPASMSDHNTEAHYAVSNATSAYRMPSILERIGQDRSVPYVHKENGHWNTRTSKYSYITDKFGLASQVEIQNMGWSDQARRWLARWDSDKPGSTFFMTHPRLAGDYKGATVYEQVMQHNGALIGVYKIPGSGTIDGTNPILPYIEGPISTQAAKLMTEEAGWIFIHGGSAMLAVKPVKGYTWAADRTINSQLFKTLRSEFNKNGIVLEVVPASDYALASETGLPEAERLSGELSRFKADILATVVIDASHLDDTNPRLIYTSLSGDRLDMTYQYTGMYNNNRKLNGQPVAYASWPLMSNPYMHQDYNGNLLTIAHGGESYVYDFGAWTVSSANSPLLRWKFDEQSGAAAFDTSGSGLHGELRNGLTFGADTVAGRSGDALQFDGQDDVVRRSLTSVSGYPFTLSAWVKTNASANQTIQYLGDGSAFDQYVRVGINGAGKAFLDLRNGSAKTVYSQGPIHDGEWHLVTGVFESESSSILYVDGAAQAVLTNGGALPALNRVAAGALDRSVPADRFAGSIDDMRLYASALSAAQVMNLYNGLN</sequence>
<evidence type="ECO:0000256" key="2">
    <source>
        <dbReference type="ARBA" id="ARBA00023157"/>
    </source>
</evidence>